<evidence type="ECO:0000313" key="4">
    <source>
        <dbReference type="Proteomes" id="UP000199031"/>
    </source>
</evidence>
<dbReference type="InterPro" id="IPR049492">
    <property type="entry name" value="BD-FAE-like_dom"/>
</dbReference>
<sequence>MKTTLLPLLLLIFYSSVAQPCADPFNCEKDMNLSPHAINGSNNIIIINYGKQTGMPSTFSDVRYKFGCGTSPTSTTCNCAPTDLFYRVFYPTDVNYTTCALPAVIMFHGGGFEDCTGLGNGDDAITICQEFAKKGFVAFDVEYRRGNYNDEDYITAQGPLAIYRAQQDARGAIRCIIQRQINLGANVTGDPYRIDTNNVFLGGSSAGSITAMMCAYYYRQSKIDSILPGVRTALGASINADFYDPDTAKANDVYNDTLDYRRFIKGVLNNWGNVFIHKSFKSNPGAFFRNNDGYKPPVISFHGLKDSTLPIDTTALFYAPANAVYSPYNIPTNISIHSETHCVGACPGTGVAYTVNPDINGNPDIYSMGSQKIYTVLKNAGIATLIFVDCQMKHGLDSNGSSYASNFGTGAANRADTYKYIAARAANFFQLILHYQDAANHYTGTTAFIECEDKRHLCQVANQNAACSNTNNCDGQFFLDPGDE</sequence>
<dbReference type="STRING" id="1465490.SAMN05444277_108149"/>
<protein>
    <recommendedName>
        <fullName evidence="2">BD-FAE-like domain-containing protein</fullName>
    </recommendedName>
</protein>
<name>A0A1I5XFJ5_9BACT</name>
<organism evidence="3 4">
    <name type="scientific">Parafilimonas terrae</name>
    <dbReference type="NCBI Taxonomy" id="1465490"/>
    <lineage>
        <taxon>Bacteria</taxon>
        <taxon>Pseudomonadati</taxon>
        <taxon>Bacteroidota</taxon>
        <taxon>Chitinophagia</taxon>
        <taxon>Chitinophagales</taxon>
        <taxon>Chitinophagaceae</taxon>
        <taxon>Parafilimonas</taxon>
    </lineage>
</organism>
<gene>
    <name evidence="3" type="ORF">SAMN05444277_108149</name>
</gene>
<feature type="signal peptide" evidence="1">
    <location>
        <begin position="1"/>
        <end position="18"/>
    </location>
</feature>
<evidence type="ECO:0000256" key="1">
    <source>
        <dbReference type="SAM" id="SignalP"/>
    </source>
</evidence>
<dbReference type="AlphaFoldDB" id="A0A1I5XFJ5"/>
<keyword evidence="4" id="KW-1185">Reference proteome</keyword>
<dbReference type="SUPFAM" id="SSF53474">
    <property type="entry name" value="alpha/beta-Hydrolases"/>
    <property type="match status" value="1"/>
</dbReference>
<keyword evidence="1" id="KW-0732">Signal</keyword>
<dbReference type="Gene3D" id="3.40.50.1820">
    <property type="entry name" value="alpha/beta hydrolase"/>
    <property type="match status" value="1"/>
</dbReference>
<accession>A0A1I5XFJ5</accession>
<dbReference type="OrthoDB" id="9777975at2"/>
<dbReference type="InterPro" id="IPR029058">
    <property type="entry name" value="AB_hydrolase_fold"/>
</dbReference>
<dbReference type="RefSeq" id="WP_143075869.1">
    <property type="nucleotide sequence ID" value="NZ_FOXQ01000008.1"/>
</dbReference>
<feature type="domain" description="BD-FAE-like" evidence="2">
    <location>
        <begin position="100"/>
        <end position="318"/>
    </location>
</feature>
<dbReference type="Proteomes" id="UP000199031">
    <property type="component" value="Unassembled WGS sequence"/>
</dbReference>
<feature type="chain" id="PRO_5011699624" description="BD-FAE-like domain-containing protein" evidence="1">
    <location>
        <begin position="19"/>
        <end position="484"/>
    </location>
</feature>
<evidence type="ECO:0000259" key="2">
    <source>
        <dbReference type="Pfam" id="PF20434"/>
    </source>
</evidence>
<dbReference type="Pfam" id="PF20434">
    <property type="entry name" value="BD-FAE"/>
    <property type="match status" value="1"/>
</dbReference>
<reference evidence="3 4" key="1">
    <citation type="submission" date="2016-10" db="EMBL/GenBank/DDBJ databases">
        <authorList>
            <person name="de Groot N.N."/>
        </authorList>
    </citation>
    <scope>NUCLEOTIDE SEQUENCE [LARGE SCALE GENOMIC DNA]</scope>
    <source>
        <strain evidence="3 4">DSM 28286</strain>
    </source>
</reference>
<proteinExistence type="predicted"/>
<evidence type="ECO:0000313" key="3">
    <source>
        <dbReference type="EMBL" id="SFQ30738.1"/>
    </source>
</evidence>
<dbReference type="EMBL" id="FOXQ01000008">
    <property type="protein sequence ID" value="SFQ30738.1"/>
    <property type="molecule type" value="Genomic_DNA"/>
</dbReference>